<accession>A0A926DGD9</accession>
<dbReference type="EMBL" id="JACRSS010000001">
    <property type="protein sequence ID" value="MBC8538238.1"/>
    <property type="molecule type" value="Genomic_DNA"/>
</dbReference>
<dbReference type="Pfam" id="PF12953">
    <property type="entry name" value="DUF3842"/>
    <property type="match status" value="1"/>
</dbReference>
<evidence type="ECO:0000313" key="2">
    <source>
        <dbReference type="Proteomes" id="UP000617951"/>
    </source>
</evidence>
<organism evidence="1 2">
    <name type="scientific">Guopingia tenuis</name>
    <dbReference type="NCBI Taxonomy" id="2763656"/>
    <lineage>
        <taxon>Bacteria</taxon>
        <taxon>Bacillati</taxon>
        <taxon>Bacillota</taxon>
        <taxon>Clostridia</taxon>
        <taxon>Christensenellales</taxon>
        <taxon>Christensenellaceae</taxon>
        <taxon>Guopingia</taxon>
    </lineage>
</organism>
<dbReference type="InterPro" id="IPR036291">
    <property type="entry name" value="NAD(P)-bd_dom_sf"/>
</dbReference>
<proteinExistence type="predicted"/>
<reference evidence="1" key="1">
    <citation type="submission" date="2020-08" db="EMBL/GenBank/DDBJ databases">
        <title>Genome public.</title>
        <authorList>
            <person name="Liu C."/>
            <person name="Sun Q."/>
        </authorList>
    </citation>
    <scope>NUCLEOTIDE SEQUENCE</scope>
    <source>
        <strain evidence="1">NSJ-63</strain>
    </source>
</reference>
<dbReference type="Proteomes" id="UP000617951">
    <property type="component" value="Unassembled WGS sequence"/>
</dbReference>
<gene>
    <name evidence="1" type="ORF">H8693_04750</name>
</gene>
<dbReference type="RefSeq" id="WP_249280002.1">
    <property type="nucleotide sequence ID" value="NZ_JACRSS010000001.1"/>
</dbReference>
<sequence>MRIVVIDGQGGGMGRSIVERLKERLPGAEIIAVGTNATATAQMVRGGGVRGATGENAVVFNCSQADVVIGPVGIYFANSMLGEVTPRMAEALAACRAEKFAIPVSRCHIHITGIAEQSLSAHIEEAVSQILRLQNGEN</sequence>
<dbReference type="InterPro" id="IPR024208">
    <property type="entry name" value="DUF3842"/>
</dbReference>
<dbReference type="Gene3D" id="3.40.50.720">
    <property type="entry name" value="NAD(P)-binding Rossmann-like Domain"/>
    <property type="match status" value="1"/>
</dbReference>
<name>A0A926DGD9_9FIRM</name>
<dbReference type="SUPFAM" id="SSF51735">
    <property type="entry name" value="NAD(P)-binding Rossmann-fold domains"/>
    <property type="match status" value="1"/>
</dbReference>
<comment type="caution">
    <text evidence="1">The sequence shown here is derived from an EMBL/GenBank/DDBJ whole genome shotgun (WGS) entry which is preliminary data.</text>
</comment>
<protein>
    <submittedName>
        <fullName evidence="1">DUF3842 family protein</fullName>
    </submittedName>
</protein>
<keyword evidence="2" id="KW-1185">Reference proteome</keyword>
<dbReference type="AlphaFoldDB" id="A0A926DGD9"/>
<evidence type="ECO:0000313" key="1">
    <source>
        <dbReference type="EMBL" id="MBC8538238.1"/>
    </source>
</evidence>